<evidence type="ECO:0000256" key="1">
    <source>
        <dbReference type="SAM" id="MobiDB-lite"/>
    </source>
</evidence>
<organism evidence="2 3">
    <name type="scientific">Microvirga aerilata</name>
    <dbReference type="NCBI Taxonomy" id="670292"/>
    <lineage>
        <taxon>Bacteria</taxon>
        <taxon>Pseudomonadati</taxon>
        <taxon>Pseudomonadota</taxon>
        <taxon>Alphaproteobacteria</taxon>
        <taxon>Hyphomicrobiales</taxon>
        <taxon>Methylobacteriaceae</taxon>
        <taxon>Microvirga</taxon>
    </lineage>
</organism>
<dbReference type="RefSeq" id="WP_202066015.1">
    <property type="nucleotide sequence ID" value="NZ_JAEQMY010000165.1"/>
</dbReference>
<sequence>MARRSRAGGYNARVSGTHPGSEAVPATVASLGVQVRLVAVESEGEPELAGLLHRYQGVCAEWERLIRQTRDLLGLDQSANAGANLKSAPAPAAHAGDDRTAASPTQKHAVVAPDAGPDSSS</sequence>
<reference evidence="2" key="1">
    <citation type="submission" date="2021-01" db="EMBL/GenBank/DDBJ databases">
        <title>Microvirga sp.</title>
        <authorList>
            <person name="Kim M.K."/>
        </authorList>
    </citation>
    <scope>NUCLEOTIDE SEQUENCE</scope>
    <source>
        <strain evidence="2">5420S-16</strain>
    </source>
</reference>
<evidence type="ECO:0000313" key="3">
    <source>
        <dbReference type="Proteomes" id="UP000605848"/>
    </source>
</evidence>
<comment type="caution">
    <text evidence="2">The sequence shown here is derived from an EMBL/GenBank/DDBJ whole genome shotgun (WGS) entry which is preliminary data.</text>
</comment>
<gene>
    <name evidence="2" type="ORF">JKG68_30495</name>
</gene>
<keyword evidence="3" id="KW-1185">Reference proteome</keyword>
<feature type="region of interest" description="Disordered" evidence="1">
    <location>
        <begin position="1"/>
        <end position="23"/>
    </location>
</feature>
<name>A0A936ZLF0_9HYPH</name>
<dbReference type="Proteomes" id="UP000605848">
    <property type="component" value="Unassembled WGS sequence"/>
</dbReference>
<accession>A0A936ZLF0</accession>
<proteinExistence type="predicted"/>
<protein>
    <submittedName>
        <fullName evidence="2">Uncharacterized protein</fullName>
    </submittedName>
</protein>
<feature type="region of interest" description="Disordered" evidence="1">
    <location>
        <begin position="82"/>
        <end position="121"/>
    </location>
</feature>
<dbReference type="EMBL" id="JAEQMY010000165">
    <property type="protein sequence ID" value="MBL0408215.1"/>
    <property type="molecule type" value="Genomic_DNA"/>
</dbReference>
<evidence type="ECO:0000313" key="2">
    <source>
        <dbReference type="EMBL" id="MBL0408215.1"/>
    </source>
</evidence>
<dbReference type="AlphaFoldDB" id="A0A936ZLF0"/>